<reference evidence="1 2" key="1">
    <citation type="journal article" date="2019" name="Genome Biol. Evol.">
        <title>Whole-Genome Sequencing of the Giant Devil Catfish, Bagarius yarrelli.</title>
        <authorList>
            <person name="Jiang W."/>
            <person name="Lv Y."/>
            <person name="Cheng L."/>
            <person name="Yang K."/>
            <person name="Chao B."/>
            <person name="Wang X."/>
            <person name="Li Y."/>
            <person name="Pan X."/>
            <person name="You X."/>
            <person name="Zhang Y."/>
            <person name="Yang J."/>
            <person name="Li J."/>
            <person name="Zhang X."/>
            <person name="Liu S."/>
            <person name="Sun C."/>
            <person name="Yang J."/>
            <person name="Shi Q."/>
        </authorList>
    </citation>
    <scope>NUCLEOTIDE SEQUENCE [LARGE SCALE GENOMIC DNA]</scope>
    <source>
        <strain evidence="1">JWS20170419001</strain>
        <tissue evidence="1">Muscle</tissue>
    </source>
</reference>
<keyword evidence="2" id="KW-1185">Reference proteome</keyword>
<comment type="caution">
    <text evidence="1">The sequence shown here is derived from an EMBL/GenBank/DDBJ whole genome shotgun (WGS) entry which is preliminary data.</text>
</comment>
<dbReference type="EMBL" id="VCAZ01000043">
    <property type="protein sequence ID" value="TSM28220.1"/>
    <property type="molecule type" value="Genomic_DNA"/>
</dbReference>
<evidence type="ECO:0000313" key="2">
    <source>
        <dbReference type="Proteomes" id="UP000319801"/>
    </source>
</evidence>
<organism evidence="1 2">
    <name type="scientific">Bagarius yarrelli</name>
    <name type="common">Goonch</name>
    <name type="synonym">Bagrus yarrelli</name>
    <dbReference type="NCBI Taxonomy" id="175774"/>
    <lineage>
        <taxon>Eukaryota</taxon>
        <taxon>Metazoa</taxon>
        <taxon>Chordata</taxon>
        <taxon>Craniata</taxon>
        <taxon>Vertebrata</taxon>
        <taxon>Euteleostomi</taxon>
        <taxon>Actinopterygii</taxon>
        <taxon>Neopterygii</taxon>
        <taxon>Teleostei</taxon>
        <taxon>Ostariophysi</taxon>
        <taxon>Siluriformes</taxon>
        <taxon>Sisoridae</taxon>
        <taxon>Sisorinae</taxon>
        <taxon>Bagarius</taxon>
    </lineage>
</organism>
<protein>
    <submittedName>
        <fullName evidence="1">Uncharacterized protein</fullName>
    </submittedName>
</protein>
<gene>
    <name evidence="1" type="ORF">Baya_7002</name>
</gene>
<dbReference type="Proteomes" id="UP000319801">
    <property type="component" value="Unassembled WGS sequence"/>
</dbReference>
<sequence length="199" mass="21433">MEVAPREPLLNQRLHTGLQPNLQVLFRLEQAALASLRVLGVPVKPQTLAQCPDAVFSSLYQLLSDHKTWPNLLSCDTVIWHLAKTSTFLRPHPPVTPFHPALEAPPSSELAVKVVQVSVPSSVILCYSSAAVLRGENAQLGSCHTNWRLHKTVPLSGAGAAVGANYGQGLAPTTPDPACFSSSYHQAIQKKCNTQFALA</sequence>
<evidence type="ECO:0000313" key="1">
    <source>
        <dbReference type="EMBL" id="TSM28220.1"/>
    </source>
</evidence>
<name>A0A556U3I0_BAGYA</name>
<dbReference type="AlphaFoldDB" id="A0A556U3I0"/>
<proteinExistence type="predicted"/>
<accession>A0A556U3I0</accession>